<dbReference type="Pfam" id="PF13489">
    <property type="entry name" value="Methyltransf_23"/>
    <property type="match status" value="1"/>
</dbReference>
<sequence length="261" mass="29494">MAAADMVHNIYRLLLDDKLAAAPLRSPEYALDTEENPTCEVIGTDLTMIQPFSWMPNCRFIRENSELEDWVSPHPFDYIHLRGMVACFNDVTVVMQRAFNGLAPGGWIEFQDPGFDFYQLQQSDKAETPLARWLTLVKKSAMTCGRDLTKARLYKTQLEAAGFVDVCERVIKIPVGPWAKGERAKIIGVWMANAFHSGSVDAFKQFLAAGGELSGEQIEELSAQVKSELRDVNLRWFTTMYLVYGRKPYPGEKINSEGEIE</sequence>
<gene>
    <name evidence="1" type="ORF">N0V93_005931</name>
</gene>
<keyword evidence="2" id="KW-1185">Reference proteome</keyword>
<dbReference type="SUPFAM" id="SSF53335">
    <property type="entry name" value="S-adenosyl-L-methionine-dependent methyltransferases"/>
    <property type="match status" value="1"/>
</dbReference>
<comment type="caution">
    <text evidence="1">The sequence shown here is derived from an EMBL/GenBank/DDBJ whole genome shotgun (WGS) entry which is preliminary data.</text>
</comment>
<evidence type="ECO:0000313" key="2">
    <source>
        <dbReference type="Proteomes" id="UP001140453"/>
    </source>
</evidence>
<evidence type="ECO:0008006" key="3">
    <source>
        <dbReference type="Google" id="ProtNLM"/>
    </source>
</evidence>
<dbReference type="OrthoDB" id="2013972at2759"/>
<proteinExistence type="predicted"/>
<dbReference type="InterPro" id="IPR029063">
    <property type="entry name" value="SAM-dependent_MTases_sf"/>
</dbReference>
<accession>A0A9W8YTQ1</accession>
<dbReference type="EMBL" id="JAPEVB010000003">
    <property type="protein sequence ID" value="KAJ4392306.1"/>
    <property type="molecule type" value="Genomic_DNA"/>
</dbReference>
<dbReference type="Gene3D" id="3.40.50.150">
    <property type="entry name" value="Vaccinia Virus protein VP39"/>
    <property type="match status" value="1"/>
</dbReference>
<name>A0A9W8YTQ1_9PEZI</name>
<reference evidence="1" key="1">
    <citation type="submission" date="2022-10" db="EMBL/GenBank/DDBJ databases">
        <title>Tapping the CABI collections for fungal endophytes: first genome assemblies for Collariella, Neodidymelliopsis, Ascochyta clinopodiicola, Didymella pomorum, Didymosphaeria variabile, Neocosmospora piperis and Neocucurbitaria cava.</title>
        <authorList>
            <person name="Hill R."/>
        </authorList>
    </citation>
    <scope>NUCLEOTIDE SEQUENCE</scope>
    <source>
        <strain evidence="1">IMI 355082</strain>
    </source>
</reference>
<dbReference type="AlphaFoldDB" id="A0A9W8YTQ1"/>
<protein>
    <recommendedName>
        <fullName evidence="3">Methyltransferase</fullName>
    </recommendedName>
</protein>
<evidence type="ECO:0000313" key="1">
    <source>
        <dbReference type="EMBL" id="KAJ4392306.1"/>
    </source>
</evidence>
<organism evidence="1 2">
    <name type="scientific">Gnomoniopsis smithogilvyi</name>
    <dbReference type="NCBI Taxonomy" id="1191159"/>
    <lineage>
        <taxon>Eukaryota</taxon>
        <taxon>Fungi</taxon>
        <taxon>Dikarya</taxon>
        <taxon>Ascomycota</taxon>
        <taxon>Pezizomycotina</taxon>
        <taxon>Sordariomycetes</taxon>
        <taxon>Sordariomycetidae</taxon>
        <taxon>Diaporthales</taxon>
        <taxon>Gnomoniaceae</taxon>
        <taxon>Gnomoniopsis</taxon>
    </lineage>
</organism>
<dbReference type="Proteomes" id="UP001140453">
    <property type="component" value="Unassembled WGS sequence"/>
</dbReference>